<dbReference type="InterPro" id="IPR036505">
    <property type="entry name" value="Amidase/PGRP_sf"/>
</dbReference>
<evidence type="ECO:0000313" key="6">
    <source>
        <dbReference type="EMBL" id="KKM16276.1"/>
    </source>
</evidence>
<dbReference type="Gene3D" id="3.40.80.10">
    <property type="entry name" value="Peptidoglycan recognition protein-like"/>
    <property type="match status" value="1"/>
</dbReference>
<dbReference type="SUPFAM" id="SSF55846">
    <property type="entry name" value="N-acetylmuramoyl-L-alanine amidase-like"/>
    <property type="match status" value="1"/>
</dbReference>
<organism evidence="6">
    <name type="scientific">marine sediment metagenome</name>
    <dbReference type="NCBI Taxonomy" id="412755"/>
    <lineage>
        <taxon>unclassified sequences</taxon>
        <taxon>metagenomes</taxon>
        <taxon>ecological metagenomes</taxon>
    </lineage>
</organism>
<evidence type="ECO:0000256" key="4">
    <source>
        <dbReference type="ARBA" id="ARBA00023316"/>
    </source>
</evidence>
<dbReference type="AlphaFoldDB" id="A0A0F9HLW6"/>
<evidence type="ECO:0000256" key="1">
    <source>
        <dbReference type="ARBA" id="ARBA00001561"/>
    </source>
</evidence>
<dbReference type="GO" id="GO:0009253">
    <property type="term" value="P:peptidoglycan catabolic process"/>
    <property type="evidence" value="ECO:0007669"/>
    <property type="project" value="InterPro"/>
</dbReference>
<keyword evidence="4" id="KW-0961">Cell wall biogenesis/degradation</keyword>
<feature type="domain" description="N-acetylmuramoyl-L-alanine amidase" evidence="5">
    <location>
        <begin position="64"/>
        <end position="204"/>
    </location>
</feature>
<dbReference type="PANTHER" id="PTHR30417">
    <property type="entry name" value="N-ACETYLMURAMOYL-L-ALANINE AMIDASE AMID"/>
    <property type="match status" value="1"/>
</dbReference>
<comment type="catalytic activity">
    <reaction evidence="1">
        <text>Hydrolyzes the link between N-acetylmuramoyl residues and L-amino acid residues in certain cell-wall glycopeptides.</text>
        <dbReference type="EC" id="3.5.1.28"/>
    </reaction>
</comment>
<reference evidence="6" key="1">
    <citation type="journal article" date="2015" name="Nature">
        <title>Complex archaea that bridge the gap between prokaryotes and eukaryotes.</title>
        <authorList>
            <person name="Spang A."/>
            <person name="Saw J.H."/>
            <person name="Jorgensen S.L."/>
            <person name="Zaremba-Niedzwiedzka K."/>
            <person name="Martijn J."/>
            <person name="Lind A.E."/>
            <person name="van Eijk R."/>
            <person name="Schleper C."/>
            <person name="Guy L."/>
            <person name="Ettema T.J."/>
        </authorList>
    </citation>
    <scope>NUCLEOTIDE SEQUENCE</scope>
</reference>
<dbReference type="GO" id="GO:0009254">
    <property type="term" value="P:peptidoglycan turnover"/>
    <property type="evidence" value="ECO:0007669"/>
    <property type="project" value="TreeGrafter"/>
</dbReference>
<dbReference type="InterPro" id="IPR002502">
    <property type="entry name" value="Amidase_domain"/>
</dbReference>
<dbReference type="InterPro" id="IPR051206">
    <property type="entry name" value="NAMLAA_amidase_2"/>
</dbReference>
<keyword evidence="3" id="KW-0378">Hydrolase</keyword>
<comment type="caution">
    <text evidence="6">The sequence shown here is derived from an EMBL/GenBank/DDBJ whole genome shotgun (WGS) entry which is preliminary data.</text>
</comment>
<sequence>MIKSLFEYFRLYVYTLIGRAPCYVKVAPKERVRKADQKTSDPIFIYKDFLTINPYSRPGITRTKPPVGIEFHWVEGPGATAMQTRNWFESRKGGKYSYGSSHYNVGLKASGGRKYADIVQNIPEKEIAYSSGAKSYTKTARKLGRRAPYFYTISIEICHKDWSGKFSELTLAGLEKLSIMLCKRYSLSAKDFFRHYDLTLKRCPKFWVDFPKEWSKFRDRIDKKLGVLL</sequence>
<name>A0A0F9HLW6_9ZZZZ</name>
<proteinExistence type="predicted"/>
<dbReference type="EC" id="3.5.1.28" evidence="2"/>
<dbReference type="Pfam" id="PF01510">
    <property type="entry name" value="Amidase_2"/>
    <property type="match status" value="1"/>
</dbReference>
<gene>
    <name evidence="6" type="ORF">LCGC14_1687440</name>
</gene>
<protein>
    <recommendedName>
        <fullName evidence="2">N-acetylmuramoyl-L-alanine amidase</fullName>
        <ecNumber evidence="2">3.5.1.28</ecNumber>
    </recommendedName>
</protein>
<accession>A0A0F9HLW6</accession>
<evidence type="ECO:0000256" key="3">
    <source>
        <dbReference type="ARBA" id="ARBA00022801"/>
    </source>
</evidence>
<evidence type="ECO:0000256" key="2">
    <source>
        <dbReference type="ARBA" id="ARBA00011901"/>
    </source>
</evidence>
<dbReference type="EMBL" id="LAZR01014709">
    <property type="protein sequence ID" value="KKM16276.1"/>
    <property type="molecule type" value="Genomic_DNA"/>
</dbReference>
<dbReference type="GO" id="GO:0008745">
    <property type="term" value="F:N-acetylmuramoyl-L-alanine amidase activity"/>
    <property type="evidence" value="ECO:0007669"/>
    <property type="project" value="UniProtKB-EC"/>
</dbReference>
<evidence type="ECO:0000259" key="5">
    <source>
        <dbReference type="Pfam" id="PF01510"/>
    </source>
</evidence>
<dbReference type="GO" id="GO:0071555">
    <property type="term" value="P:cell wall organization"/>
    <property type="evidence" value="ECO:0007669"/>
    <property type="project" value="UniProtKB-KW"/>
</dbReference>
<dbReference type="PANTHER" id="PTHR30417:SF1">
    <property type="entry name" value="N-ACETYLMURAMOYL-L-ALANINE AMIDASE AMID"/>
    <property type="match status" value="1"/>
</dbReference>